<dbReference type="OrthoDB" id="9812537at2"/>
<feature type="domain" description="CBM21" evidence="2">
    <location>
        <begin position="32"/>
        <end position="139"/>
    </location>
</feature>
<dbReference type="GO" id="GO:0000164">
    <property type="term" value="C:protein phosphatase type 1 complex"/>
    <property type="evidence" value="ECO:0007669"/>
    <property type="project" value="TreeGrafter"/>
</dbReference>
<dbReference type="eggNOG" id="COG3568">
    <property type="taxonomic scope" value="Bacteria"/>
</dbReference>
<dbReference type="EMBL" id="HG917869">
    <property type="protein sequence ID" value="CDM69972.1"/>
    <property type="molecule type" value="Genomic_DNA"/>
</dbReference>
<dbReference type="InterPro" id="IPR038175">
    <property type="entry name" value="CBM21_dom_sf"/>
</dbReference>
<feature type="domain" description="CBM21" evidence="2">
    <location>
        <begin position="136"/>
        <end position="238"/>
    </location>
</feature>
<dbReference type="STRING" id="1216932.CM240_2855"/>
<feature type="chain" id="PRO_5039507387" evidence="1">
    <location>
        <begin position="26"/>
        <end position="242"/>
    </location>
</feature>
<protein>
    <submittedName>
        <fullName evidence="3">Putative secreted protein</fullName>
    </submittedName>
</protein>
<dbReference type="PANTHER" id="PTHR12307">
    <property type="entry name" value="PROTEIN PHOSPHATASE 1 REGULATORY SUBUNIT"/>
    <property type="match status" value="1"/>
</dbReference>
<evidence type="ECO:0000256" key="1">
    <source>
        <dbReference type="SAM" id="SignalP"/>
    </source>
</evidence>
<evidence type="ECO:0000313" key="3">
    <source>
        <dbReference type="EMBL" id="CDM69972.1"/>
    </source>
</evidence>
<dbReference type="PANTHER" id="PTHR12307:SF36">
    <property type="entry name" value="GLYCOGEN-BINDING SUBUNIT 76A"/>
    <property type="match status" value="1"/>
</dbReference>
<organism evidence="3 4">
    <name type="scientific">Clostridium bornimense</name>
    <dbReference type="NCBI Taxonomy" id="1216932"/>
    <lineage>
        <taxon>Bacteria</taxon>
        <taxon>Bacillati</taxon>
        <taxon>Bacillota</taxon>
        <taxon>Clostridia</taxon>
        <taxon>Eubacteriales</taxon>
        <taxon>Clostridiaceae</taxon>
        <taxon>Clostridium</taxon>
    </lineage>
</organism>
<dbReference type="InterPro" id="IPR005036">
    <property type="entry name" value="CBM21_dom"/>
</dbReference>
<sequence length="242" mass="28094">MNLVLNLKKKLALLLSVILLSTIFAFTGAPIKAEAATDNVSFYYLDSQYYYRYGTIKNIYIKVKNIAYEKDVTVHYKNFSSDQWLDQSAEYVKDLGDGYEIWKASISNYGTNVENFCIKYEVNGNTYWDNNDGENYNYPDTLGVAALHVMRGYYDSENNLQVNLKNYGYEKSVKVVYSYDNWATEESKELVYKKTNTNGEEIWAANIDKTDSIQYYIKYTVNGQTYYDSNFGLNYDSSYGLY</sequence>
<feature type="signal peptide" evidence="1">
    <location>
        <begin position="1"/>
        <end position="25"/>
    </location>
</feature>
<keyword evidence="1" id="KW-0732">Signal</keyword>
<accession>W6S6H3</accession>
<dbReference type="KEGG" id="clt:CM240_2855"/>
<dbReference type="PROSITE" id="PS51159">
    <property type="entry name" value="CBM21"/>
    <property type="match status" value="2"/>
</dbReference>
<dbReference type="InterPro" id="IPR050782">
    <property type="entry name" value="PP1_regulatory_subunit_3"/>
</dbReference>
<dbReference type="AlphaFoldDB" id="W6S6H3"/>
<name>W6S6H3_9CLOT</name>
<dbReference type="PATRIC" id="fig|1216932.3.peg.2816"/>
<dbReference type="GO" id="GO:0008157">
    <property type="term" value="F:protein phosphatase 1 binding"/>
    <property type="evidence" value="ECO:0007669"/>
    <property type="project" value="TreeGrafter"/>
</dbReference>
<dbReference type="HOGENOM" id="CLU_1141000_0_0_9"/>
<dbReference type="RefSeq" id="WP_044040147.1">
    <property type="nucleotide sequence ID" value="NZ_HG917869.1"/>
</dbReference>
<dbReference type="Pfam" id="PF03370">
    <property type="entry name" value="CBM_21"/>
    <property type="match status" value="2"/>
</dbReference>
<evidence type="ECO:0000313" key="4">
    <source>
        <dbReference type="Proteomes" id="UP000019426"/>
    </source>
</evidence>
<dbReference type="Proteomes" id="UP000019426">
    <property type="component" value="Chromosome M2/40_rep2"/>
</dbReference>
<keyword evidence="4" id="KW-1185">Reference proteome</keyword>
<gene>
    <name evidence="3" type="ORF">CM240_2855</name>
</gene>
<dbReference type="Gene3D" id="2.60.40.2440">
    <property type="entry name" value="Carbohydrate binding type-21 domain"/>
    <property type="match status" value="2"/>
</dbReference>
<reference evidence="3 4" key="1">
    <citation type="submission" date="2013-11" db="EMBL/GenBank/DDBJ databases">
        <title>Complete genome sequence of Clostridum sp. M2/40.</title>
        <authorList>
            <person name="Wibberg D."/>
            <person name="Puehler A."/>
            <person name="Schlueter A."/>
        </authorList>
    </citation>
    <scope>NUCLEOTIDE SEQUENCE [LARGE SCALE GENOMIC DNA]</scope>
    <source>
        <strain evidence="4">M2/40</strain>
    </source>
</reference>
<evidence type="ECO:0000259" key="2">
    <source>
        <dbReference type="PROSITE" id="PS51159"/>
    </source>
</evidence>
<proteinExistence type="predicted"/>